<organism evidence="1 2">
    <name type="scientific">Ixodes persulcatus</name>
    <name type="common">Taiga tick</name>
    <dbReference type="NCBI Taxonomy" id="34615"/>
    <lineage>
        <taxon>Eukaryota</taxon>
        <taxon>Metazoa</taxon>
        <taxon>Ecdysozoa</taxon>
        <taxon>Arthropoda</taxon>
        <taxon>Chelicerata</taxon>
        <taxon>Arachnida</taxon>
        <taxon>Acari</taxon>
        <taxon>Parasitiformes</taxon>
        <taxon>Ixodida</taxon>
        <taxon>Ixodoidea</taxon>
        <taxon>Ixodidae</taxon>
        <taxon>Ixodinae</taxon>
        <taxon>Ixodes</taxon>
    </lineage>
</organism>
<name>A0AC60QVS2_IXOPE</name>
<evidence type="ECO:0000313" key="1">
    <source>
        <dbReference type="EMBL" id="KAG0443767.1"/>
    </source>
</evidence>
<reference evidence="1 2" key="1">
    <citation type="journal article" date="2020" name="Cell">
        <title>Large-Scale Comparative Analyses of Tick Genomes Elucidate Their Genetic Diversity and Vector Capacities.</title>
        <authorList>
            <consortium name="Tick Genome and Microbiome Consortium (TIGMIC)"/>
            <person name="Jia N."/>
            <person name="Wang J."/>
            <person name="Shi W."/>
            <person name="Du L."/>
            <person name="Sun Y."/>
            <person name="Zhan W."/>
            <person name="Jiang J.F."/>
            <person name="Wang Q."/>
            <person name="Zhang B."/>
            <person name="Ji P."/>
            <person name="Bell-Sakyi L."/>
            <person name="Cui X.M."/>
            <person name="Yuan T.T."/>
            <person name="Jiang B.G."/>
            <person name="Yang W.F."/>
            <person name="Lam T.T."/>
            <person name="Chang Q.C."/>
            <person name="Ding S.J."/>
            <person name="Wang X.J."/>
            <person name="Zhu J.G."/>
            <person name="Ruan X.D."/>
            <person name="Zhao L."/>
            <person name="Wei J.T."/>
            <person name="Ye R.Z."/>
            <person name="Que T.C."/>
            <person name="Du C.H."/>
            <person name="Zhou Y.H."/>
            <person name="Cheng J.X."/>
            <person name="Dai P.F."/>
            <person name="Guo W.B."/>
            <person name="Han X.H."/>
            <person name="Huang E.J."/>
            <person name="Li L.F."/>
            <person name="Wei W."/>
            <person name="Gao Y.C."/>
            <person name="Liu J.Z."/>
            <person name="Shao H.Z."/>
            <person name="Wang X."/>
            <person name="Wang C.C."/>
            <person name="Yang T.C."/>
            <person name="Huo Q.B."/>
            <person name="Li W."/>
            <person name="Chen H.Y."/>
            <person name="Chen S.E."/>
            <person name="Zhou L.G."/>
            <person name="Ni X.B."/>
            <person name="Tian J.H."/>
            <person name="Sheng Y."/>
            <person name="Liu T."/>
            <person name="Pan Y.S."/>
            <person name="Xia L.Y."/>
            <person name="Li J."/>
            <person name="Zhao F."/>
            <person name="Cao W.C."/>
        </authorList>
    </citation>
    <scope>NUCLEOTIDE SEQUENCE [LARGE SCALE GENOMIC DNA]</scope>
    <source>
        <strain evidence="1">Iper-2018</strain>
    </source>
</reference>
<protein>
    <submittedName>
        <fullName evidence="1">Uncharacterized protein</fullName>
    </submittedName>
</protein>
<comment type="caution">
    <text evidence="1">The sequence shown here is derived from an EMBL/GenBank/DDBJ whole genome shotgun (WGS) entry which is preliminary data.</text>
</comment>
<sequence>MRDFTLNAVHLKVHRKYFEKAIRIVDSILEAANEDDGLPNVSKMTLWRLLKDIGFTFERRKRKLALIEGSDVIAWRRRYLRAIKEFRKQGTHGSCYINFLIRNTWSL</sequence>
<keyword evidence="2" id="KW-1185">Reference proteome</keyword>
<gene>
    <name evidence="1" type="ORF">HPB47_014550</name>
</gene>
<accession>A0AC60QVS2</accession>
<dbReference type="EMBL" id="JABSTQ010002928">
    <property type="protein sequence ID" value="KAG0443767.1"/>
    <property type="molecule type" value="Genomic_DNA"/>
</dbReference>
<proteinExistence type="predicted"/>
<dbReference type="Proteomes" id="UP000805193">
    <property type="component" value="Unassembled WGS sequence"/>
</dbReference>
<evidence type="ECO:0000313" key="2">
    <source>
        <dbReference type="Proteomes" id="UP000805193"/>
    </source>
</evidence>